<proteinExistence type="inferred from homology"/>
<dbReference type="Proteomes" id="UP000887566">
    <property type="component" value="Unplaced"/>
</dbReference>
<sequence>MTRYTHAIICRVPNAIKSEDKKAKFDLALVRKQQEDLCETLREAGLDVIELPPEENSTVSSLFADDAAIVINGTALVTRPKKPGARTREIAGLLHDIAWQIVEAPANEHGKPVVLEGSDVLYTGKEIFVGVRKNGTNIEGAMVVGRTFADFAVVPVHISGTHPLKHYVSLAAPEVLAVGNSKEAQEIVKRIEREATYRYKTLTIEHEESVNCINVNGHLIFRQDTPETKFQVLHEPLELWGVTTGELLKLGGQLSQYCLLVKKIKHLKNVW</sequence>
<protein>
    <submittedName>
        <fullName evidence="4">Dimethylargininase</fullName>
    </submittedName>
</protein>
<dbReference type="Gene3D" id="3.75.10.10">
    <property type="entry name" value="L-arginine/glycine Amidinotransferase, Chain A"/>
    <property type="match status" value="1"/>
</dbReference>
<dbReference type="GO" id="GO:0016597">
    <property type="term" value="F:amino acid binding"/>
    <property type="evidence" value="ECO:0007669"/>
    <property type="project" value="TreeGrafter"/>
</dbReference>
<accession>A0A914W904</accession>
<evidence type="ECO:0000256" key="2">
    <source>
        <dbReference type="ARBA" id="ARBA00022801"/>
    </source>
</evidence>
<dbReference type="FunFam" id="3.75.10.10:FF:000004">
    <property type="entry name" value="N(G),N(G)-dimethylarginine dimethylaminohydrolase 1"/>
    <property type="match status" value="1"/>
</dbReference>
<comment type="similarity">
    <text evidence="1">Belongs to the DDAH family.</text>
</comment>
<dbReference type="PANTHER" id="PTHR12737:SF9">
    <property type="entry name" value="DIMETHYLARGININASE"/>
    <property type="match status" value="1"/>
</dbReference>
<dbReference type="SUPFAM" id="SSF55909">
    <property type="entry name" value="Pentein"/>
    <property type="match status" value="1"/>
</dbReference>
<dbReference type="GO" id="GO:0045429">
    <property type="term" value="P:positive regulation of nitric oxide biosynthetic process"/>
    <property type="evidence" value="ECO:0007669"/>
    <property type="project" value="TreeGrafter"/>
</dbReference>
<name>A0A914W904_9BILA</name>
<dbReference type="PANTHER" id="PTHR12737">
    <property type="entry name" value="DIMETHYLARGININE DIMETHYLAMINOHYDROLASE"/>
    <property type="match status" value="1"/>
</dbReference>
<dbReference type="InterPro" id="IPR033199">
    <property type="entry name" value="DDAH-like"/>
</dbReference>
<dbReference type="GO" id="GO:0016403">
    <property type="term" value="F:dimethylargininase activity"/>
    <property type="evidence" value="ECO:0007669"/>
    <property type="project" value="TreeGrafter"/>
</dbReference>
<evidence type="ECO:0000313" key="4">
    <source>
        <dbReference type="WBParaSite" id="PSAMB.scaffold3358size18602.g21189.t1"/>
    </source>
</evidence>
<reference evidence="4" key="1">
    <citation type="submission" date="2022-11" db="UniProtKB">
        <authorList>
            <consortium name="WormBaseParasite"/>
        </authorList>
    </citation>
    <scope>IDENTIFICATION</scope>
</reference>
<dbReference type="GO" id="GO:0000052">
    <property type="term" value="P:citrulline metabolic process"/>
    <property type="evidence" value="ECO:0007669"/>
    <property type="project" value="TreeGrafter"/>
</dbReference>
<organism evidence="3 4">
    <name type="scientific">Plectus sambesii</name>
    <dbReference type="NCBI Taxonomy" id="2011161"/>
    <lineage>
        <taxon>Eukaryota</taxon>
        <taxon>Metazoa</taxon>
        <taxon>Ecdysozoa</taxon>
        <taxon>Nematoda</taxon>
        <taxon>Chromadorea</taxon>
        <taxon>Plectida</taxon>
        <taxon>Plectina</taxon>
        <taxon>Plectoidea</taxon>
        <taxon>Plectidae</taxon>
        <taxon>Plectus</taxon>
    </lineage>
</organism>
<evidence type="ECO:0000256" key="1">
    <source>
        <dbReference type="ARBA" id="ARBA00008532"/>
    </source>
</evidence>
<dbReference type="GO" id="GO:0006525">
    <property type="term" value="P:arginine metabolic process"/>
    <property type="evidence" value="ECO:0007669"/>
    <property type="project" value="TreeGrafter"/>
</dbReference>
<dbReference type="WBParaSite" id="PSAMB.scaffold3358size18602.g21189.t1">
    <property type="protein sequence ID" value="PSAMB.scaffold3358size18602.g21189.t1"/>
    <property type="gene ID" value="PSAMB.scaffold3358size18602.g21189"/>
</dbReference>
<keyword evidence="2" id="KW-0378">Hydrolase</keyword>
<dbReference type="AlphaFoldDB" id="A0A914W904"/>
<keyword evidence="3" id="KW-1185">Reference proteome</keyword>
<evidence type="ECO:0000313" key="3">
    <source>
        <dbReference type="Proteomes" id="UP000887566"/>
    </source>
</evidence>